<dbReference type="KEGG" id="pda:113463055"/>
<dbReference type="SUPFAM" id="SSF57959">
    <property type="entry name" value="Leucine zipper domain"/>
    <property type="match status" value="1"/>
</dbReference>
<dbReference type="SMART" id="SM00338">
    <property type="entry name" value="BRLZ"/>
    <property type="match status" value="1"/>
</dbReference>
<keyword evidence="3" id="KW-0238">DNA-binding</keyword>
<name>A0A8B8ZCE6_PHODC</name>
<keyword evidence="6" id="KW-0175">Coiled coil</keyword>
<comment type="subcellular location">
    <subcellularLocation>
        <location evidence="1">Nucleus</location>
    </subcellularLocation>
</comment>
<dbReference type="GO" id="GO:0005634">
    <property type="term" value="C:nucleus"/>
    <property type="evidence" value="ECO:0007669"/>
    <property type="project" value="UniProtKB-SubCell"/>
</dbReference>
<dbReference type="Proteomes" id="UP000228380">
    <property type="component" value="Unplaced"/>
</dbReference>
<reference evidence="9" key="1">
    <citation type="submission" date="2025-08" db="UniProtKB">
        <authorList>
            <consortium name="RefSeq"/>
        </authorList>
    </citation>
    <scope>IDENTIFICATION</scope>
    <source>
        <tissue evidence="9">Young leaves</tissue>
    </source>
</reference>
<dbReference type="RefSeq" id="XP_038971765.1">
    <property type="nucleotide sequence ID" value="XM_039115837.1"/>
</dbReference>
<dbReference type="GO" id="GO:0046982">
    <property type="term" value="F:protein heterodimerization activity"/>
    <property type="evidence" value="ECO:0007669"/>
    <property type="project" value="UniProtKB-ARBA"/>
</dbReference>
<dbReference type="FunFam" id="1.20.5.170:FF:000020">
    <property type="entry name" value="BZIP transcription factor"/>
    <property type="match status" value="1"/>
</dbReference>
<dbReference type="GeneID" id="113463055"/>
<feature type="domain" description="BZIP" evidence="7">
    <location>
        <begin position="71"/>
        <end position="117"/>
    </location>
</feature>
<keyword evidence="5" id="KW-0539">Nucleus</keyword>
<sequence>MSLDEFFSIPFPALEGEFGFTPWPAPAPAPTPTPTASLEEPLDVLNWTSESPLVSPISELCENQAALSPSEKRRLKRRISNRLSARRSRMRKQHELEELRSQVARLRSENQDLVDRLIDVSNLCLLFRHDNDRLRAYSAALHRRLFELRRHIVLQ</sequence>
<dbReference type="GO" id="GO:0000976">
    <property type="term" value="F:transcription cis-regulatory region binding"/>
    <property type="evidence" value="ECO:0007669"/>
    <property type="project" value="TreeGrafter"/>
</dbReference>
<evidence type="ECO:0000256" key="1">
    <source>
        <dbReference type="ARBA" id="ARBA00004123"/>
    </source>
</evidence>
<keyword evidence="8" id="KW-1185">Reference proteome</keyword>
<keyword evidence="2" id="KW-0805">Transcription regulation</keyword>
<evidence type="ECO:0000259" key="7">
    <source>
        <dbReference type="PROSITE" id="PS50217"/>
    </source>
</evidence>
<dbReference type="InterPro" id="IPR045314">
    <property type="entry name" value="bZIP_plant_GBF1"/>
</dbReference>
<organism evidence="8 9">
    <name type="scientific">Phoenix dactylifera</name>
    <name type="common">Date palm</name>
    <dbReference type="NCBI Taxonomy" id="42345"/>
    <lineage>
        <taxon>Eukaryota</taxon>
        <taxon>Viridiplantae</taxon>
        <taxon>Streptophyta</taxon>
        <taxon>Embryophyta</taxon>
        <taxon>Tracheophyta</taxon>
        <taxon>Spermatophyta</taxon>
        <taxon>Magnoliopsida</taxon>
        <taxon>Liliopsida</taxon>
        <taxon>Arecaceae</taxon>
        <taxon>Coryphoideae</taxon>
        <taxon>Phoeniceae</taxon>
        <taxon>Phoenix</taxon>
    </lineage>
</organism>
<evidence type="ECO:0000256" key="5">
    <source>
        <dbReference type="ARBA" id="ARBA00023242"/>
    </source>
</evidence>
<dbReference type="OrthoDB" id="551672at2759"/>
<dbReference type="InterPro" id="IPR046347">
    <property type="entry name" value="bZIP_sf"/>
</dbReference>
<proteinExistence type="predicted"/>
<protein>
    <submittedName>
        <fullName evidence="9">Basic leucine zipper 4-like</fullName>
    </submittedName>
</protein>
<feature type="coiled-coil region" evidence="6">
    <location>
        <begin position="89"/>
        <end position="116"/>
    </location>
</feature>
<evidence type="ECO:0000313" key="9">
    <source>
        <dbReference type="RefSeq" id="XP_038971765.1"/>
    </source>
</evidence>
<dbReference type="PANTHER" id="PTHR45764">
    <property type="entry name" value="BZIP TRANSCRIPTION FACTOR 44"/>
    <property type="match status" value="1"/>
</dbReference>
<evidence type="ECO:0000256" key="6">
    <source>
        <dbReference type="SAM" id="Coils"/>
    </source>
</evidence>
<accession>A0A8B8ZCE6</accession>
<dbReference type="PROSITE" id="PS00036">
    <property type="entry name" value="BZIP_BASIC"/>
    <property type="match status" value="1"/>
</dbReference>
<dbReference type="InterPro" id="IPR004827">
    <property type="entry name" value="bZIP"/>
</dbReference>
<gene>
    <name evidence="9" type="primary">LOC113463055</name>
</gene>
<evidence type="ECO:0000313" key="8">
    <source>
        <dbReference type="Proteomes" id="UP000228380"/>
    </source>
</evidence>
<dbReference type="CDD" id="cd14702">
    <property type="entry name" value="bZIP_plant_GBF1"/>
    <property type="match status" value="1"/>
</dbReference>
<dbReference type="Pfam" id="PF00170">
    <property type="entry name" value="bZIP_1"/>
    <property type="match status" value="1"/>
</dbReference>
<evidence type="ECO:0000256" key="4">
    <source>
        <dbReference type="ARBA" id="ARBA00023163"/>
    </source>
</evidence>
<keyword evidence="4" id="KW-0804">Transcription</keyword>
<evidence type="ECO:0000256" key="3">
    <source>
        <dbReference type="ARBA" id="ARBA00023125"/>
    </source>
</evidence>
<dbReference type="PANTHER" id="PTHR45764:SF21">
    <property type="entry name" value="OS03G0770000 PROTEIN"/>
    <property type="match status" value="1"/>
</dbReference>
<dbReference type="GO" id="GO:0003700">
    <property type="term" value="F:DNA-binding transcription factor activity"/>
    <property type="evidence" value="ECO:0007669"/>
    <property type="project" value="InterPro"/>
</dbReference>
<dbReference type="GO" id="GO:0045893">
    <property type="term" value="P:positive regulation of DNA-templated transcription"/>
    <property type="evidence" value="ECO:0007669"/>
    <property type="project" value="TreeGrafter"/>
</dbReference>
<dbReference type="Gene3D" id="1.20.5.170">
    <property type="match status" value="1"/>
</dbReference>
<evidence type="ECO:0000256" key="2">
    <source>
        <dbReference type="ARBA" id="ARBA00023015"/>
    </source>
</evidence>
<dbReference type="AlphaFoldDB" id="A0A8B8ZCE6"/>
<dbReference type="PROSITE" id="PS50217">
    <property type="entry name" value="BZIP"/>
    <property type="match status" value="1"/>
</dbReference>